<dbReference type="InterPro" id="IPR024176">
    <property type="entry name" value="Citrate_synthase_bac-typ"/>
</dbReference>
<feature type="active site" evidence="6">
    <location>
        <position position="308"/>
    </location>
</feature>
<dbReference type="PIRSF" id="PIRSF001369">
    <property type="entry name" value="Citrate_synth"/>
    <property type="match status" value="1"/>
</dbReference>
<evidence type="ECO:0000256" key="2">
    <source>
        <dbReference type="ARBA" id="ARBA00010566"/>
    </source>
</evidence>
<proteinExistence type="inferred from homology"/>
<gene>
    <name evidence="8" type="ORF">WM40_12695</name>
</gene>
<feature type="active site" evidence="6">
    <location>
        <position position="253"/>
    </location>
</feature>
<reference evidence="8 9" key="1">
    <citation type="submission" date="2015-03" db="EMBL/GenBank/DDBJ databases">
        <title>Draft Genome Sequence of Burkholderia andropogonis type strain ICMP2807, isolated from Sorghum bicolor.</title>
        <authorList>
            <person name="Lopes-Santos L."/>
            <person name="Castro D.B."/>
            <person name="Ottoboni L.M."/>
            <person name="Park D."/>
            <person name="Weirc B.S."/>
            <person name="Destefano S.A."/>
        </authorList>
    </citation>
    <scope>NUCLEOTIDE SEQUENCE [LARGE SCALE GENOMIC DNA]</scope>
    <source>
        <strain evidence="8 9">ICMP2807</strain>
    </source>
</reference>
<evidence type="ECO:0000256" key="7">
    <source>
        <dbReference type="RuleBase" id="RU003406"/>
    </source>
</evidence>
<comment type="pathway">
    <text evidence="1">Carbohydrate metabolism; tricarboxylic acid cycle; isocitrate from oxaloacetate: step 1/2.</text>
</comment>
<accession>A0A0F5K0D2</accession>
<dbReference type="InterPro" id="IPR019810">
    <property type="entry name" value="Citrate_synthase_AS"/>
</dbReference>
<dbReference type="GO" id="GO:0006099">
    <property type="term" value="P:tricarboxylic acid cycle"/>
    <property type="evidence" value="ECO:0007669"/>
    <property type="project" value="UniProtKB-UniPathway"/>
</dbReference>
<evidence type="ECO:0000256" key="6">
    <source>
        <dbReference type="PIRSR" id="PIRSR001369-1"/>
    </source>
</evidence>
<dbReference type="PRINTS" id="PR00143">
    <property type="entry name" value="CITRTSNTHASE"/>
</dbReference>
<dbReference type="RefSeq" id="WP_046153011.1">
    <property type="nucleotide sequence ID" value="NZ_CADFGU010000007.1"/>
</dbReference>
<dbReference type="GO" id="GO:0005975">
    <property type="term" value="P:carbohydrate metabolic process"/>
    <property type="evidence" value="ECO:0007669"/>
    <property type="project" value="TreeGrafter"/>
</dbReference>
<dbReference type="PANTHER" id="PTHR11739:SF4">
    <property type="entry name" value="CITRATE SYNTHASE, PEROXISOMAL"/>
    <property type="match status" value="1"/>
</dbReference>
<dbReference type="Pfam" id="PF00285">
    <property type="entry name" value="Citrate_synt"/>
    <property type="match status" value="1"/>
</dbReference>
<comment type="caution">
    <text evidence="8">The sequence shown here is derived from an EMBL/GenBank/DDBJ whole genome shotgun (WGS) entry which is preliminary data.</text>
</comment>
<dbReference type="AlphaFoldDB" id="A0A0F5K0D2"/>
<evidence type="ECO:0000256" key="3">
    <source>
        <dbReference type="ARBA" id="ARBA00022679"/>
    </source>
</evidence>
<sequence length="369" mass="40174">MELHIGLEDIAVAESAISHANGEKGELIYRGFWAGDLALSHSFEEVVHLILIGNAPGMLELSRFKTQLASLRELDDALLGLLRSMPRHVSYMAALRAAISCLDTPGADWPPTLEQALTVFAKAPTILAARYRLLQGLEPVQPRCDLSHIENYMYMLTGEVPDPELAKALSAYLILCIDHDTNASTFTARVISSTQADLVSSICGAIGALIGPLHGGAPSKVDELLDDVGSADQAEKVLRDKLASGARLMGFGHRVYKTWDPRAAALKKVASALEGKDHMLDLSLDVERIAVRVLEEVKPGRNLYPNVEFWAAAVLRAVRMPQALYTPTFCCSRIVGWSAHVLEQAVNNRLIRPKAIYVGARPEQPQAVA</sequence>
<evidence type="ECO:0000313" key="9">
    <source>
        <dbReference type="Proteomes" id="UP000033618"/>
    </source>
</evidence>
<dbReference type="SUPFAM" id="SSF48256">
    <property type="entry name" value="Citrate synthase"/>
    <property type="match status" value="1"/>
</dbReference>
<protein>
    <recommendedName>
        <fullName evidence="5">Citrate synthase</fullName>
    </recommendedName>
</protein>
<evidence type="ECO:0000256" key="1">
    <source>
        <dbReference type="ARBA" id="ARBA00004751"/>
    </source>
</evidence>
<dbReference type="InterPro" id="IPR002020">
    <property type="entry name" value="Citrate_synthase"/>
</dbReference>
<dbReference type="PANTHER" id="PTHR11739">
    <property type="entry name" value="CITRATE SYNTHASE"/>
    <property type="match status" value="1"/>
</dbReference>
<comment type="catalytic activity">
    <reaction evidence="4">
        <text>oxaloacetate + acetyl-CoA + H2O = citrate + CoA + H(+)</text>
        <dbReference type="Rhea" id="RHEA:16845"/>
        <dbReference type="ChEBI" id="CHEBI:15377"/>
        <dbReference type="ChEBI" id="CHEBI:15378"/>
        <dbReference type="ChEBI" id="CHEBI:16452"/>
        <dbReference type="ChEBI" id="CHEBI:16947"/>
        <dbReference type="ChEBI" id="CHEBI:57287"/>
        <dbReference type="ChEBI" id="CHEBI:57288"/>
        <dbReference type="EC" id="2.3.3.16"/>
    </reaction>
</comment>
<dbReference type="InterPro" id="IPR016142">
    <property type="entry name" value="Citrate_synth-like_lrg_a-sub"/>
</dbReference>
<dbReference type="STRING" id="28092.WM40_12695"/>
<dbReference type="EMBL" id="LAQU01000011">
    <property type="protein sequence ID" value="KKB63339.1"/>
    <property type="molecule type" value="Genomic_DNA"/>
</dbReference>
<comment type="similarity">
    <text evidence="2 5 7">Belongs to the citrate synthase family.</text>
</comment>
<dbReference type="GO" id="GO:0005829">
    <property type="term" value="C:cytosol"/>
    <property type="evidence" value="ECO:0007669"/>
    <property type="project" value="TreeGrafter"/>
</dbReference>
<keyword evidence="9" id="KW-1185">Reference proteome</keyword>
<dbReference type="OrthoDB" id="9800864at2"/>
<dbReference type="PATRIC" id="fig|28092.6.peg.2988"/>
<dbReference type="Gene3D" id="1.10.580.10">
    <property type="entry name" value="Citrate Synthase, domain 1"/>
    <property type="match status" value="1"/>
</dbReference>
<evidence type="ECO:0000256" key="5">
    <source>
        <dbReference type="PIRNR" id="PIRNR001369"/>
    </source>
</evidence>
<dbReference type="GO" id="GO:0036440">
    <property type="term" value="F:citrate synthase activity"/>
    <property type="evidence" value="ECO:0007669"/>
    <property type="project" value="UniProtKB-EC"/>
</dbReference>
<keyword evidence="3 5" id="KW-0808">Transferase</keyword>
<name>A0A0F5K0D2_9BURK</name>
<dbReference type="Gene3D" id="1.10.230.10">
    <property type="entry name" value="Cytochrome P450-Terp, domain 2"/>
    <property type="match status" value="1"/>
</dbReference>
<organism evidence="8 9">
    <name type="scientific">Robbsia andropogonis</name>
    <dbReference type="NCBI Taxonomy" id="28092"/>
    <lineage>
        <taxon>Bacteria</taxon>
        <taxon>Pseudomonadati</taxon>
        <taxon>Pseudomonadota</taxon>
        <taxon>Betaproteobacteria</taxon>
        <taxon>Burkholderiales</taxon>
        <taxon>Burkholderiaceae</taxon>
        <taxon>Robbsia</taxon>
    </lineage>
</organism>
<dbReference type="PROSITE" id="PS00480">
    <property type="entry name" value="CITRATE_SYNTHASE"/>
    <property type="match status" value="1"/>
</dbReference>
<evidence type="ECO:0000313" key="8">
    <source>
        <dbReference type="EMBL" id="KKB63339.1"/>
    </source>
</evidence>
<dbReference type="UniPathway" id="UPA00223">
    <property type="reaction ID" value="UER00717"/>
</dbReference>
<dbReference type="InterPro" id="IPR036969">
    <property type="entry name" value="Citrate_synthase_sf"/>
</dbReference>
<dbReference type="InterPro" id="IPR016143">
    <property type="entry name" value="Citrate_synth-like_sm_a-sub"/>
</dbReference>
<evidence type="ECO:0000256" key="4">
    <source>
        <dbReference type="ARBA" id="ARBA00049288"/>
    </source>
</evidence>
<dbReference type="Proteomes" id="UP000033618">
    <property type="component" value="Unassembled WGS sequence"/>
</dbReference>